<name>A0AAV9XPZ3_9PEZI</name>
<evidence type="ECO:0000313" key="2">
    <source>
        <dbReference type="Proteomes" id="UP001365542"/>
    </source>
</evidence>
<organism evidence="1 2">
    <name type="scientific">Orbilia ellipsospora</name>
    <dbReference type="NCBI Taxonomy" id="2528407"/>
    <lineage>
        <taxon>Eukaryota</taxon>
        <taxon>Fungi</taxon>
        <taxon>Dikarya</taxon>
        <taxon>Ascomycota</taxon>
        <taxon>Pezizomycotina</taxon>
        <taxon>Orbiliomycetes</taxon>
        <taxon>Orbiliales</taxon>
        <taxon>Orbiliaceae</taxon>
        <taxon>Orbilia</taxon>
    </lineage>
</organism>
<dbReference type="EMBL" id="JAVHJO010000001">
    <property type="protein sequence ID" value="KAK6544179.1"/>
    <property type="molecule type" value="Genomic_DNA"/>
</dbReference>
<evidence type="ECO:0000313" key="1">
    <source>
        <dbReference type="EMBL" id="KAK6544179.1"/>
    </source>
</evidence>
<accession>A0AAV9XPZ3</accession>
<proteinExistence type="predicted"/>
<protein>
    <submittedName>
        <fullName evidence="1">Uncharacterized protein</fullName>
    </submittedName>
</protein>
<dbReference type="Proteomes" id="UP001365542">
    <property type="component" value="Unassembled WGS sequence"/>
</dbReference>
<gene>
    <name evidence="1" type="ORF">TWF694_000885</name>
</gene>
<dbReference type="AlphaFoldDB" id="A0AAV9XPZ3"/>
<comment type="caution">
    <text evidence="1">The sequence shown here is derived from an EMBL/GenBank/DDBJ whole genome shotgun (WGS) entry which is preliminary data.</text>
</comment>
<reference evidence="1 2" key="1">
    <citation type="submission" date="2019-10" db="EMBL/GenBank/DDBJ databases">
        <authorList>
            <person name="Palmer J.M."/>
        </authorList>
    </citation>
    <scope>NUCLEOTIDE SEQUENCE [LARGE SCALE GENOMIC DNA]</scope>
    <source>
        <strain evidence="1 2">TWF694</strain>
    </source>
</reference>
<keyword evidence="2" id="KW-1185">Reference proteome</keyword>
<sequence>MKRKKENRKIRKPSEEAKIQKPFKRFQESIRWALMLIRIEMVVWNLLLSPFEAKGCKTDSLGLKNQGKWLGTNVFFAFFNFLEFGTSLLEPRMRVQVEWWAMWVRNLESSLRMQMRWCVWVCGSSKGLGASDVACKLQFSPDEEKTFIESGAR</sequence>